<accession>A0AAV3NZ78</accession>
<proteinExistence type="predicted"/>
<dbReference type="AlphaFoldDB" id="A0AAV3NZ78"/>
<gene>
    <name evidence="1" type="ORF">LIER_35997</name>
</gene>
<dbReference type="Proteomes" id="UP001454036">
    <property type="component" value="Unassembled WGS sequence"/>
</dbReference>
<comment type="caution">
    <text evidence="1">The sequence shown here is derived from an EMBL/GenBank/DDBJ whole genome shotgun (WGS) entry which is preliminary data.</text>
</comment>
<reference evidence="1 2" key="1">
    <citation type="submission" date="2024-01" db="EMBL/GenBank/DDBJ databases">
        <title>The complete chloroplast genome sequence of Lithospermum erythrorhizon: insights into the phylogenetic relationship among Boraginaceae species and the maternal lineages of purple gromwells.</title>
        <authorList>
            <person name="Okada T."/>
            <person name="Watanabe K."/>
        </authorList>
    </citation>
    <scope>NUCLEOTIDE SEQUENCE [LARGE SCALE GENOMIC DNA]</scope>
</reference>
<name>A0AAV3NZ78_LITER</name>
<organism evidence="1 2">
    <name type="scientific">Lithospermum erythrorhizon</name>
    <name type="common">Purple gromwell</name>
    <name type="synonym">Lithospermum officinale var. erythrorhizon</name>
    <dbReference type="NCBI Taxonomy" id="34254"/>
    <lineage>
        <taxon>Eukaryota</taxon>
        <taxon>Viridiplantae</taxon>
        <taxon>Streptophyta</taxon>
        <taxon>Embryophyta</taxon>
        <taxon>Tracheophyta</taxon>
        <taxon>Spermatophyta</taxon>
        <taxon>Magnoliopsida</taxon>
        <taxon>eudicotyledons</taxon>
        <taxon>Gunneridae</taxon>
        <taxon>Pentapetalae</taxon>
        <taxon>asterids</taxon>
        <taxon>lamiids</taxon>
        <taxon>Boraginales</taxon>
        <taxon>Boraginaceae</taxon>
        <taxon>Boraginoideae</taxon>
        <taxon>Lithospermeae</taxon>
        <taxon>Lithospermum</taxon>
    </lineage>
</organism>
<sequence length="122" mass="13651">MLCFTRLPLLITSNNTNVSEAMGRMLYVMESDQQLNIGKVIFDQMVDHSRTGAKLKPIGFPSLICSMLVTQHPNVLKKEDGLGEDAKSLTISDKLMKGNHVIDVELNATDQRLCLKEKMQIC</sequence>
<evidence type="ECO:0000313" key="1">
    <source>
        <dbReference type="EMBL" id="GAA0144734.1"/>
    </source>
</evidence>
<evidence type="ECO:0000313" key="2">
    <source>
        <dbReference type="Proteomes" id="UP001454036"/>
    </source>
</evidence>
<protein>
    <submittedName>
        <fullName evidence="1">Uncharacterized protein</fullName>
    </submittedName>
</protein>
<keyword evidence="2" id="KW-1185">Reference proteome</keyword>
<dbReference type="EMBL" id="BAABME010016159">
    <property type="protein sequence ID" value="GAA0144734.1"/>
    <property type="molecule type" value="Genomic_DNA"/>
</dbReference>